<dbReference type="Proteomes" id="UP000533017">
    <property type="component" value="Unassembled WGS sequence"/>
</dbReference>
<feature type="transmembrane region" description="Helical" evidence="1">
    <location>
        <begin position="52"/>
        <end position="70"/>
    </location>
</feature>
<keyword evidence="1" id="KW-1133">Transmembrane helix</keyword>
<keyword evidence="1" id="KW-0812">Transmembrane</keyword>
<dbReference type="OrthoDB" id="3381134at2"/>
<feature type="transmembrane region" description="Helical" evidence="1">
    <location>
        <begin position="195"/>
        <end position="219"/>
    </location>
</feature>
<feature type="transmembrane region" description="Helical" evidence="1">
    <location>
        <begin position="170"/>
        <end position="189"/>
    </location>
</feature>
<sequence length="235" mass="23928">MNERSWERLGAMSGLVSAVLLAAGIVVVPPMVGLGATSTTISQYLANNAMRVRISALLVTLSVLAFLWFVGHVRHVLQRAEGGVEAFSPVVFGAGVALSAVAMVAMVPAAALAFLAPSPGGVGAGAAIRVLYGVHVVAGAAVELLVALFTGTAGAAMVRRELAGPWLGGFGLLVALIGLVAGITTYLGIGGGAFMLVMGYLAFAAFLVWVAVASAVMLYRPEVERAPGAREVFAH</sequence>
<dbReference type="AlphaFoldDB" id="A0A1I3C032"/>
<keyword evidence="1" id="KW-0472">Membrane</keyword>
<gene>
    <name evidence="2" type="ORF">FHR37_002906</name>
    <name evidence="3" type="ORF">SAMN05421678_1287</name>
</gene>
<reference evidence="2 5" key="2">
    <citation type="submission" date="2020-07" db="EMBL/GenBank/DDBJ databases">
        <title>Sequencing the genomes of 1000 actinobacteria strains.</title>
        <authorList>
            <person name="Klenk H.-P."/>
        </authorList>
    </citation>
    <scope>NUCLEOTIDE SEQUENCE [LARGE SCALE GENOMIC DNA]</scope>
    <source>
        <strain evidence="2 5">DSM 45117</strain>
    </source>
</reference>
<accession>A0A1I3C032</accession>
<evidence type="ECO:0000313" key="2">
    <source>
        <dbReference type="EMBL" id="NYH84055.1"/>
    </source>
</evidence>
<dbReference type="RefSeq" id="WP_139239258.1">
    <property type="nucleotide sequence ID" value="NZ_FOOI01000028.1"/>
</dbReference>
<dbReference type="EMBL" id="JACBZA010000001">
    <property type="protein sequence ID" value="NYH84055.1"/>
    <property type="molecule type" value="Genomic_DNA"/>
</dbReference>
<feature type="transmembrane region" description="Helical" evidence="1">
    <location>
        <begin position="136"/>
        <end position="158"/>
    </location>
</feature>
<dbReference type="EMBL" id="FOOI01000028">
    <property type="protein sequence ID" value="SFH67842.1"/>
    <property type="molecule type" value="Genomic_DNA"/>
</dbReference>
<name>A0A1I3C032_9ACTN</name>
<evidence type="ECO:0000256" key="1">
    <source>
        <dbReference type="SAM" id="Phobius"/>
    </source>
</evidence>
<proteinExistence type="predicted"/>
<keyword evidence="5" id="KW-1185">Reference proteome</keyword>
<evidence type="ECO:0000313" key="3">
    <source>
        <dbReference type="EMBL" id="SFH67842.1"/>
    </source>
</evidence>
<dbReference type="Proteomes" id="UP000199052">
    <property type="component" value="Unassembled WGS sequence"/>
</dbReference>
<evidence type="ECO:0000313" key="5">
    <source>
        <dbReference type="Proteomes" id="UP000533017"/>
    </source>
</evidence>
<evidence type="ECO:0008006" key="6">
    <source>
        <dbReference type="Google" id="ProtNLM"/>
    </source>
</evidence>
<organism evidence="3 4">
    <name type="scientific">Actinopolymorpha cephalotaxi</name>
    <dbReference type="NCBI Taxonomy" id="504797"/>
    <lineage>
        <taxon>Bacteria</taxon>
        <taxon>Bacillati</taxon>
        <taxon>Actinomycetota</taxon>
        <taxon>Actinomycetes</taxon>
        <taxon>Propionibacteriales</taxon>
        <taxon>Actinopolymorphaceae</taxon>
        <taxon>Actinopolymorpha</taxon>
    </lineage>
</organism>
<feature type="transmembrane region" description="Helical" evidence="1">
    <location>
        <begin position="12"/>
        <end position="32"/>
    </location>
</feature>
<dbReference type="STRING" id="504797.SAMN05421678_1287"/>
<evidence type="ECO:0000313" key="4">
    <source>
        <dbReference type="Proteomes" id="UP000199052"/>
    </source>
</evidence>
<protein>
    <recommendedName>
        <fullName evidence="6">DUF4386 family protein</fullName>
    </recommendedName>
</protein>
<feature type="transmembrane region" description="Helical" evidence="1">
    <location>
        <begin position="90"/>
        <end position="116"/>
    </location>
</feature>
<reference evidence="3 4" key="1">
    <citation type="submission" date="2016-10" db="EMBL/GenBank/DDBJ databases">
        <authorList>
            <person name="de Groot N.N."/>
        </authorList>
    </citation>
    <scope>NUCLEOTIDE SEQUENCE [LARGE SCALE GENOMIC DNA]</scope>
    <source>
        <strain evidence="3 4">CPCC 202808</strain>
    </source>
</reference>